<dbReference type="InterPro" id="IPR014030">
    <property type="entry name" value="Ketoacyl_synth_N"/>
</dbReference>
<dbReference type="OrthoDB" id="9808669at2"/>
<evidence type="ECO:0000259" key="4">
    <source>
        <dbReference type="PROSITE" id="PS52004"/>
    </source>
</evidence>
<dbReference type="RefSeq" id="WP_011734855.1">
    <property type="nucleotide sequence ID" value="NC_008609.1"/>
</dbReference>
<evidence type="ECO:0000256" key="2">
    <source>
        <dbReference type="ARBA" id="ARBA00022679"/>
    </source>
</evidence>
<dbReference type="InterPro" id="IPR000794">
    <property type="entry name" value="Beta-ketoacyl_synthase"/>
</dbReference>
<dbReference type="eggNOG" id="COG0304">
    <property type="taxonomic scope" value="Bacteria"/>
</dbReference>
<dbReference type="GO" id="GO:0006633">
    <property type="term" value="P:fatty acid biosynthetic process"/>
    <property type="evidence" value="ECO:0007669"/>
    <property type="project" value="TreeGrafter"/>
</dbReference>
<dbReference type="SMART" id="SM00825">
    <property type="entry name" value="PKS_KS"/>
    <property type="match status" value="1"/>
</dbReference>
<dbReference type="Proteomes" id="UP000006732">
    <property type="component" value="Chromosome"/>
</dbReference>
<keyword evidence="6" id="KW-1185">Reference proteome</keyword>
<organism evidence="5 6">
    <name type="scientific">Pelobacter propionicus (strain DSM 2379 / NBRC 103807 / OttBd1)</name>
    <dbReference type="NCBI Taxonomy" id="338966"/>
    <lineage>
        <taxon>Bacteria</taxon>
        <taxon>Pseudomonadati</taxon>
        <taxon>Thermodesulfobacteriota</taxon>
        <taxon>Desulfuromonadia</taxon>
        <taxon>Desulfuromonadales</taxon>
        <taxon>Desulfuromonadaceae</taxon>
        <taxon>Pelobacter</taxon>
    </lineage>
</organism>
<dbReference type="KEGG" id="ppd:Ppro_0917"/>
<evidence type="ECO:0000313" key="5">
    <source>
        <dbReference type="EMBL" id="ABK98546.1"/>
    </source>
</evidence>
<evidence type="ECO:0000256" key="3">
    <source>
        <dbReference type="RuleBase" id="RU003694"/>
    </source>
</evidence>
<dbReference type="HOGENOM" id="CLU_000022_69_0_7"/>
<protein>
    <submittedName>
        <fullName evidence="5">Beta-ketoacyl synthase</fullName>
    </submittedName>
</protein>
<dbReference type="InterPro" id="IPR016039">
    <property type="entry name" value="Thiolase-like"/>
</dbReference>
<sequence length="380" mass="39718">MPMKAVVVDCDCLTPYGMGSDACWQGLLSGRSAITRISRFATGAFMSDYAATVEGLIYHGGTSLVMQMIDRLFRCAAPDIPADSRLLLATTKGEIDFLEMSVLSDSGDAGESSLERLLEKVARRSGAGGGSLLLSAACTSSSAAAARGAALIRDGQADCVLVVACDAVTEFVFSGFSSLMALDREPARPFDKNRAGLSVGEAAAYMLIMSEERAQREKRAILAELAGWGLSDDANHMTGPSRESEGMIRAIEVALRSAGLGEERIGFISAHGTGTPYNDAMEMRAFRALFGAQKRPVYSIKGGIGHTMGAAGLVELIMAARALSEQQVPPTLNLEQASDDARGWVSAQPQGLEAAGYALVTNAGFSGVNTALVLGNGGLS</sequence>
<dbReference type="PANTHER" id="PTHR11712">
    <property type="entry name" value="POLYKETIDE SYNTHASE-RELATED"/>
    <property type="match status" value="1"/>
</dbReference>
<evidence type="ECO:0000313" key="6">
    <source>
        <dbReference type="Proteomes" id="UP000006732"/>
    </source>
</evidence>
<keyword evidence="2 3" id="KW-0808">Transferase</keyword>
<dbReference type="InterPro" id="IPR020841">
    <property type="entry name" value="PKS_Beta-ketoAc_synthase_dom"/>
</dbReference>
<dbReference type="Gene3D" id="3.40.47.10">
    <property type="match status" value="1"/>
</dbReference>
<name>A1AMH6_PELPD</name>
<dbReference type="SUPFAM" id="SSF53901">
    <property type="entry name" value="Thiolase-like"/>
    <property type="match status" value="2"/>
</dbReference>
<dbReference type="GO" id="GO:0004315">
    <property type="term" value="F:3-oxoacyl-[acyl-carrier-protein] synthase activity"/>
    <property type="evidence" value="ECO:0007669"/>
    <property type="project" value="TreeGrafter"/>
</dbReference>
<dbReference type="InterPro" id="IPR014031">
    <property type="entry name" value="Ketoacyl_synth_C"/>
</dbReference>
<dbReference type="EMBL" id="CP000482">
    <property type="protein sequence ID" value="ABK98546.1"/>
    <property type="molecule type" value="Genomic_DNA"/>
</dbReference>
<dbReference type="PROSITE" id="PS52004">
    <property type="entry name" value="KS3_2"/>
    <property type="match status" value="1"/>
</dbReference>
<dbReference type="AlphaFoldDB" id="A1AMH6"/>
<evidence type="ECO:0000256" key="1">
    <source>
        <dbReference type="ARBA" id="ARBA00008467"/>
    </source>
</evidence>
<accession>A1AMH6</accession>
<gene>
    <name evidence="5" type="ordered locus">Ppro_0917</name>
</gene>
<dbReference type="Pfam" id="PF02801">
    <property type="entry name" value="Ketoacyl-synt_C"/>
    <property type="match status" value="1"/>
</dbReference>
<comment type="similarity">
    <text evidence="1 3">Belongs to the thiolase-like superfamily. Beta-ketoacyl-ACP synthases family.</text>
</comment>
<proteinExistence type="inferred from homology"/>
<dbReference type="PANTHER" id="PTHR11712:SF336">
    <property type="entry name" value="3-OXOACYL-[ACYL-CARRIER-PROTEIN] SYNTHASE, MITOCHONDRIAL"/>
    <property type="match status" value="1"/>
</dbReference>
<dbReference type="STRING" id="338966.Ppro_0917"/>
<dbReference type="Pfam" id="PF00109">
    <property type="entry name" value="ketoacyl-synt"/>
    <property type="match status" value="1"/>
</dbReference>
<feature type="domain" description="Ketosynthase family 3 (KS3)" evidence="4">
    <location>
        <begin position="2"/>
        <end position="376"/>
    </location>
</feature>
<reference evidence="5 6" key="1">
    <citation type="submission" date="2006-10" db="EMBL/GenBank/DDBJ databases">
        <title>Complete sequence of chromosome of Pelobacter propionicus DSM 2379.</title>
        <authorList>
            <consortium name="US DOE Joint Genome Institute"/>
            <person name="Copeland A."/>
            <person name="Lucas S."/>
            <person name="Lapidus A."/>
            <person name="Barry K."/>
            <person name="Detter J.C."/>
            <person name="Glavina del Rio T."/>
            <person name="Hammon N."/>
            <person name="Israni S."/>
            <person name="Dalin E."/>
            <person name="Tice H."/>
            <person name="Pitluck S."/>
            <person name="Saunders E."/>
            <person name="Brettin T."/>
            <person name="Bruce D."/>
            <person name="Han C."/>
            <person name="Tapia R."/>
            <person name="Schmutz J."/>
            <person name="Larimer F."/>
            <person name="Land M."/>
            <person name="Hauser L."/>
            <person name="Kyrpides N."/>
            <person name="Kim E."/>
            <person name="Lovley D."/>
            <person name="Richardson P."/>
        </authorList>
    </citation>
    <scope>NUCLEOTIDE SEQUENCE [LARGE SCALE GENOMIC DNA]</scope>
    <source>
        <strain evidence="6">DSM 2379 / NBRC 103807 / OttBd1</strain>
    </source>
</reference>